<protein>
    <submittedName>
        <fullName evidence="2">Transporter ATP-binding protein</fullName>
    </submittedName>
</protein>
<dbReference type="Pfam" id="PF12730">
    <property type="entry name" value="ABC2_membrane_4"/>
    <property type="match status" value="1"/>
</dbReference>
<feature type="transmembrane region" description="Helical" evidence="1">
    <location>
        <begin position="144"/>
        <end position="175"/>
    </location>
</feature>
<dbReference type="KEGG" id="ble:BleG1_1826"/>
<name>A0A060M2U4_9BACI</name>
<dbReference type="PANTHER" id="PTHR37305:SF1">
    <property type="entry name" value="MEMBRANE PROTEIN"/>
    <property type="match status" value="1"/>
</dbReference>
<keyword evidence="1" id="KW-1133">Transmembrane helix</keyword>
<proteinExistence type="predicted"/>
<dbReference type="Proteomes" id="UP000027142">
    <property type="component" value="Chromosome"/>
</dbReference>
<dbReference type="eggNOG" id="COG1277">
    <property type="taxonomic scope" value="Bacteria"/>
</dbReference>
<dbReference type="STRING" id="1246626.BleG1_1826"/>
<feature type="transmembrane region" description="Helical" evidence="1">
    <location>
        <begin position="20"/>
        <end position="40"/>
    </location>
</feature>
<keyword evidence="2" id="KW-0067">ATP-binding</keyword>
<sequence length="310" mass="35418">MIGLIQNELMKQNARISTWIMLIFIIALTLLTAILMHNAATYLHFNSDWRESVQSDITYYEEFKEEEPFAEEQLLLANYRLEQDVPPTYAVSDNVWMFIMDNNGVIMLVSLFIIAIAATIVSSEFKQGTIKLLLVRPPSRIKVLLSKYVAILIYAFTFLAVLWISSFIIGALFFGFDEQIVHLYVVDGEVRERAYWLQSIFVFLSNMPMTILLATLAFAISAMFSSDIMAIAISIAGQFLGLLANIILLDFYDWAIFLPFVNDLSQYVTDGMPLSDLISPLFSSIVLFCYWLLFIGIALFVFHKREIKPS</sequence>
<dbReference type="RefSeq" id="WP_038479737.1">
    <property type="nucleotide sequence ID" value="NZ_CP003923.1"/>
</dbReference>
<feature type="transmembrane region" description="Helical" evidence="1">
    <location>
        <begin position="104"/>
        <end position="123"/>
    </location>
</feature>
<evidence type="ECO:0000313" key="2">
    <source>
        <dbReference type="EMBL" id="AIC94404.1"/>
    </source>
</evidence>
<dbReference type="PANTHER" id="PTHR37305">
    <property type="entry name" value="INTEGRAL MEMBRANE PROTEIN-RELATED"/>
    <property type="match status" value="1"/>
</dbReference>
<keyword evidence="1" id="KW-0812">Transmembrane</keyword>
<dbReference type="GO" id="GO:0005524">
    <property type="term" value="F:ATP binding"/>
    <property type="evidence" value="ECO:0007669"/>
    <property type="project" value="UniProtKB-KW"/>
</dbReference>
<feature type="transmembrane region" description="Helical" evidence="1">
    <location>
        <begin position="195"/>
        <end position="219"/>
    </location>
</feature>
<keyword evidence="2" id="KW-0547">Nucleotide-binding</keyword>
<gene>
    <name evidence="2" type="ORF">BleG1_1826</name>
</gene>
<keyword evidence="3" id="KW-1185">Reference proteome</keyword>
<dbReference type="HOGENOM" id="CLU_050687_0_0_9"/>
<reference evidence="2 3" key="1">
    <citation type="journal article" date="2014" name="Gene">
        <title>A comparative genomic analysis of the alkalitolerant soil bacterium Bacillus lehensis G1.</title>
        <authorList>
            <person name="Noor Y.M."/>
            <person name="Samsulrizal N.H."/>
            <person name="Jema'on N.A."/>
            <person name="Low K.O."/>
            <person name="Ramli A.N."/>
            <person name="Alias N.I."/>
            <person name="Damis S.I."/>
            <person name="Fuzi S.F."/>
            <person name="Isa M.N."/>
            <person name="Murad A.M."/>
            <person name="Raih M.F."/>
            <person name="Bakar F.D."/>
            <person name="Najimudin N."/>
            <person name="Mahadi N.M."/>
            <person name="Illias R.M."/>
        </authorList>
    </citation>
    <scope>NUCLEOTIDE SEQUENCE [LARGE SCALE GENOMIC DNA]</scope>
    <source>
        <strain evidence="2 3">G1</strain>
    </source>
</reference>
<dbReference type="PATRIC" id="fig|1246626.3.peg.1821"/>
<evidence type="ECO:0000256" key="1">
    <source>
        <dbReference type="SAM" id="Phobius"/>
    </source>
</evidence>
<feature type="transmembrane region" description="Helical" evidence="1">
    <location>
        <begin position="277"/>
        <end position="302"/>
    </location>
</feature>
<feature type="transmembrane region" description="Helical" evidence="1">
    <location>
        <begin position="231"/>
        <end position="257"/>
    </location>
</feature>
<organism evidence="2 3">
    <name type="scientific">Shouchella lehensis G1</name>
    <dbReference type="NCBI Taxonomy" id="1246626"/>
    <lineage>
        <taxon>Bacteria</taxon>
        <taxon>Bacillati</taxon>
        <taxon>Bacillota</taxon>
        <taxon>Bacilli</taxon>
        <taxon>Bacillales</taxon>
        <taxon>Bacillaceae</taxon>
        <taxon>Shouchella</taxon>
    </lineage>
</organism>
<dbReference type="AlphaFoldDB" id="A0A060M2U4"/>
<keyword evidence="1" id="KW-0472">Membrane</keyword>
<evidence type="ECO:0000313" key="3">
    <source>
        <dbReference type="Proteomes" id="UP000027142"/>
    </source>
</evidence>
<accession>A0A060M2U4</accession>
<dbReference type="OrthoDB" id="8613028at2"/>
<dbReference type="EMBL" id="CP003923">
    <property type="protein sequence ID" value="AIC94404.1"/>
    <property type="molecule type" value="Genomic_DNA"/>
</dbReference>